<evidence type="ECO:0000313" key="4">
    <source>
        <dbReference type="Proteomes" id="UP001469365"/>
    </source>
</evidence>
<evidence type="ECO:0000313" key="3">
    <source>
        <dbReference type="EMBL" id="MEK8131103.1"/>
    </source>
</evidence>
<accession>A0ABU9DSQ6</accession>
<proteinExistence type="predicted"/>
<dbReference type="InterPro" id="IPR052173">
    <property type="entry name" value="Beta-lactam_resp_regulator"/>
</dbReference>
<evidence type="ECO:0000256" key="1">
    <source>
        <dbReference type="SAM" id="Phobius"/>
    </source>
</evidence>
<keyword evidence="4" id="KW-1185">Reference proteome</keyword>
<reference evidence="3 4" key="1">
    <citation type="submission" date="2024-04" db="EMBL/GenBank/DDBJ databases">
        <title>draft genome sequnece of Paenibacillus filicis.</title>
        <authorList>
            <person name="Kim D.-U."/>
        </authorList>
    </citation>
    <scope>NUCLEOTIDE SEQUENCE [LARGE SCALE GENOMIC DNA]</scope>
    <source>
        <strain evidence="3 4">KACC14197</strain>
    </source>
</reference>
<feature type="transmembrane region" description="Helical" evidence="1">
    <location>
        <begin position="6"/>
        <end position="22"/>
    </location>
</feature>
<dbReference type="InterPro" id="IPR008756">
    <property type="entry name" value="Peptidase_M56"/>
</dbReference>
<feature type="transmembrane region" description="Helical" evidence="1">
    <location>
        <begin position="110"/>
        <end position="129"/>
    </location>
</feature>
<dbReference type="Pfam" id="PF05569">
    <property type="entry name" value="Peptidase_M56"/>
    <property type="match status" value="1"/>
</dbReference>
<comment type="caution">
    <text evidence="3">The sequence shown here is derived from an EMBL/GenBank/DDBJ whole genome shotgun (WGS) entry which is preliminary data.</text>
</comment>
<organism evidence="3 4">
    <name type="scientific">Paenibacillus filicis</name>
    <dbReference type="NCBI Taxonomy" id="669464"/>
    <lineage>
        <taxon>Bacteria</taxon>
        <taxon>Bacillati</taxon>
        <taxon>Bacillota</taxon>
        <taxon>Bacilli</taxon>
        <taxon>Bacillales</taxon>
        <taxon>Paenibacillaceae</taxon>
        <taxon>Paenibacillus</taxon>
    </lineage>
</organism>
<dbReference type="CDD" id="cd07341">
    <property type="entry name" value="M56_BlaR1_MecR1_like"/>
    <property type="match status" value="1"/>
</dbReference>
<dbReference type="PANTHER" id="PTHR34978">
    <property type="entry name" value="POSSIBLE SENSOR-TRANSDUCER PROTEIN BLAR"/>
    <property type="match status" value="1"/>
</dbReference>
<feature type="transmembrane region" description="Helical" evidence="1">
    <location>
        <begin position="293"/>
        <end position="315"/>
    </location>
</feature>
<name>A0ABU9DSQ6_9BACL</name>
<dbReference type="Proteomes" id="UP001469365">
    <property type="component" value="Unassembled WGS sequence"/>
</dbReference>
<dbReference type="RefSeq" id="WP_341418238.1">
    <property type="nucleotide sequence ID" value="NZ_JBBPCC010000018.1"/>
</dbReference>
<gene>
    <name evidence="3" type="ORF">WMW72_24675</name>
</gene>
<feature type="transmembrane region" description="Helical" evidence="1">
    <location>
        <begin position="34"/>
        <end position="54"/>
    </location>
</feature>
<protein>
    <submittedName>
        <fullName evidence="3">M56 family metallopeptidase</fullName>
    </submittedName>
</protein>
<keyword evidence="1" id="KW-0472">Membrane</keyword>
<evidence type="ECO:0000259" key="2">
    <source>
        <dbReference type="Pfam" id="PF05569"/>
    </source>
</evidence>
<keyword evidence="1" id="KW-0812">Transmembrane</keyword>
<keyword evidence="1" id="KW-1133">Transmembrane helix</keyword>
<dbReference type="PANTHER" id="PTHR34978:SF3">
    <property type="entry name" value="SLR0241 PROTEIN"/>
    <property type="match status" value="1"/>
</dbReference>
<feature type="domain" description="Peptidase M56" evidence="2">
    <location>
        <begin position="5"/>
        <end position="282"/>
    </location>
</feature>
<sequence>MIKWLLMASLSGSIASLCLILLKSKLAAAYGGRWYYCVCLSALLLFLVPIPIPIQLPALLPQSLIPEQGPTGWTGNPVAATETKAPLAPVPSDPVVKAETFQSSALSAEAWILVIWISGFVIMLSLYLFNYFRFKRQALSGIRIDRVGKLDVRVSDYVHSPMLIGFIKPQIVFPNTKMTVEDYQLALKHESIHHKQKDAWLKLFAVIVNCLHWFNPVSYIALANISEACEYAVDEALSKTMKPVDKKRYSEMILHFASQTSPALNSGLAQPKKQLYRRFKLIMSRGQGRGRTGVGIGAVVMIVAVSLISSSVVFAKASQPVTEFSGGIRTYYNVNDTLEGNVQSTFGKTRMAVFVGELYIDKNGLRVDSLNRSEPYYKVGMMWKDKSDAVVASMTQQTLSVQDRTVTVAFDEKATSYKDDSVIKKMITNQIDFELTYTNKRLNDDHTAFIDEVIRRGVYVIYEVLPAKAFKFSIFQTENGDRNGSKMLTAYDKKAKMTDIFNDSVKLPRSVLDRETDGSEGIQLGKSFTLKSGETLAFDVKETTDMSPSVSLAVIDEATGEVAYWNPLARSGTRSIFTPGENRLNRSFKIIASGEAEDTAKVEIFTYQTGKEEIEVSPAYVPPANLRPVITLQKEVPVRK</sequence>
<dbReference type="EMBL" id="JBBPCC010000018">
    <property type="protein sequence ID" value="MEK8131103.1"/>
    <property type="molecule type" value="Genomic_DNA"/>
</dbReference>